<dbReference type="RefSeq" id="WP_006501800.1">
    <property type="nucleotide sequence ID" value="NZ_BAGZ01000004.1"/>
</dbReference>
<feature type="compositionally biased region" description="Basic and acidic residues" evidence="7">
    <location>
        <begin position="303"/>
        <end position="316"/>
    </location>
</feature>
<dbReference type="PANTHER" id="PTHR12318">
    <property type="entry name" value="TESTOSTERONE-REGULATED PROTEIN RP2"/>
    <property type="match status" value="1"/>
</dbReference>
<keyword evidence="5" id="KW-0460">Magnesium</keyword>
<keyword evidence="6" id="KW-0464">Manganese</keyword>
<dbReference type="OrthoDB" id="7183442at2"/>
<gene>
    <name evidence="9" type="ORF">AUCHE_04_00890</name>
</gene>
<dbReference type="GO" id="GO:0016818">
    <property type="term" value="F:hydrolase activity, acting on acid anhydrides, in phosphorus-containing anhydrides"/>
    <property type="evidence" value="ECO:0007669"/>
    <property type="project" value="InterPro"/>
</dbReference>
<comment type="cofactor">
    <cofactor evidence="1">
        <name>Mn(2+)</name>
        <dbReference type="ChEBI" id="CHEBI:29035"/>
    </cofactor>
</comment>
<organism evidence="9 10">
    <name type="scientific">Austwickia chelonae NBRC 105200</name>
    <dbReference type="NCBI Taxonomy" id="1184607"/>
    <lineage>
        <taxon>Bacteria</taxon>
        <taxon>Bacillati</taxon>
        <taxon>Actinomycetota</taxon>
        <taxon>Actinomycetes</taxon>
        <taxon>Micrococcales</taxon>
        <taxon>Dermatophilaceae</taxon>
        <taxon>Austwickia</taxon>
    </lineage>
</organism>
<evidence type="ECO:0000256" key="2">
    <source>
        <dbReference type="ARBA" id="ARBA00001946"/>
    </source>
</evidence>
<keyword evidence="10" id="KW-1185">Reference proteome</keyword>
<sequence>MNGGRRYPLPGERTDQVRSWENSGATAVHPRDAATVVLLRDRTVPDHTGTDRTSGGLEVFMIRRAATMLFAPSTYVFPGGGVDPADHHPPPAWHGPDPPTWAHILDLPDPDAAAALVVAAARELFEECGVLLAGPDPEHVVADLDTPRWATAREELVAHRRTFPDLLAENDLVLRTDLLRAVDHWITPEYEPRRYSTRFFAALLPAGQRPDGNCTEADDARWVRPADLLAEVHAGQAQILPPTRARLDALLDGPARTAAEWWRHQDPTAVVPAVLAVPTPTADGYEIVAHRVTPADPTPPTRRTGEHHDRTGPTDR</sequence>
<evidence type="ECO:0000313" key="10">
    <source>
        <dbReference type="Proteomes" id="UP000008495"/>
    </source>
</evidence>
<dbReference type="AlphaFoldDB" id="K6V4J6"/>
<evidence type="ECO:0000256" key="6">
    <source>
        <dbReference type="ARBA" id="ARBA00023211"/>
    </source>
</evidence>
<accession>K6V4J6</accession>
<feature type="region of interest" description="Disordered" evidence="7">
    <location>
        <begin position="292"/>
        <end position="316"/>
    </location>
</feature>
<dbReference type="EMBL" id="BAGZ01000004">
    <property type="protein sequence ID" value="GAB77048.1"/>
    <property type="molecule type" value="Genomic_DNA"/>
</dbReference>
<dbReference type="PROSITE" id="PS51462">
    <property type="entry name" value="NUDIX"/>
    <property type="match status" value="1"/>
</dbReference>
<evidence type="ECO:0000256" key="1">
    <source>
        <dbReference type="ARBA" id="ARBA00001936"/>
    </source>
</evidence>
<proteinExistence type="predicted"/>
<evidence type="ECO:0000256" key="7">
    <source>
        <dbReference type="SAM" id="MobiDB-lite"/>
    </source>
</evidence>
<dbReference type="Proteomes" id="UP000008495">
    <property type="component" value="Unassembled WGS sequence"/>
</dbReference>
<evidence type="ECO:0000256" key="4">
    <source>
        <dbReference type="ARBA" id="ARBA00022801"/>
    </source>
</evidence>
<dbReference type="STRING" id="100225.SAMN05421595_2185"/>
<comment type="cofactor">
    <cofactor evidence="2">
        <name>Mg(2+)</name>
        <dbReference type="ChEBI" id="CHEBI:18420"/>
    </cofactor>
</comment>
<evidence type="ECO:0000259" key="8">
    <source>
        <dbReference type="PROSITE" id="PS51462"/>
    </source>
</evidence>
<dbReference type="InterPro" id="IPR000086">
    <property type="entry name" value="NUDIX_hydrolase_dom"/>
</dbReference>
<evidence type="ECO:0000256" key="3">
    <source>
        <dbReference type="ARBA" id="ARBA00022723"/>
    </source>
</evidence>
<keyword evidence="4" id="KW-0378">Hydrolase</keyword>
<dbReference type="PANTHER" id="PTHR12318:SF0">
    <property type="entry name" value="ACYL-COENZYME A DIPHOSPHATASE NUDT19"/>
    <property type="match status" value="1"/>
</dbReference>
<dbReference type="GO" id="GO:0046872">
    <property type="term" value="F:metal ion binding"/>
    <property type="evidence" value="ECO:0007669"/>
    <property type="project" value="UniProtKB-KW"/>
</dbReference>
<comment type="caution">
    <text evidence="9">The sequence shown here is derived from an EMBL/GenBank/DDBJ whole genome shotgun (WGS) entry which is preliminary data.</text>
</comment>
<reference evidence="9 10" key="1">
    <citation type="submission" date="2012-08" db="EMBL/GenBank/DDBJ databases">
        <title>Whole genome shotgun sequence of Austwickia chelonae NBRC 105200.</title>
        <authorList>
            <person name="Yoshida I."/>
            <person name="Hosoyama A."/>
            <person name="Tsuchikane K."/>
            <person name="Katsumata H."/>
            <person name="Ando Y."/>
            <person name="Ohji S."/>
            <person name="Hamada M."/>
            <person name="Tamura T."/>
            <person name="Yamazoe A."/>
            <person name="Yamazaki S."/>
            <person name="Fujita N."/>
        </authorList>
    </citation>
    <scope>NUCLEOTIDE SEQUENCE [LARGE SCALE GENOMIC DNA]</scope>
    <source>
        <strain evidence="9 10">NBRC 105200</strain>
    </source>
</reference>
<dbReference type="InterPro" id="IPR039121">
    <property type="entry name" value="NUDT19"/>
</dbReference>
<dbReference type="Gene3D" id="3.90.79.10">
    <property type="entry name" value="Nucleoside Triphosphate Pyrophosphohydrolase"/>
    <property type="match status" value="1"/>
</dbReference>
<feature type="domain" description="Nudix hydrolase" evidence="8">
    <location>
        <begin position="30"/>
        <end position="245"/>
    </location>
</feature>
<evidence type="ECO:0000313" key="9">
    <source>
        <dbReference type="EMBL" id="GAB77048.1"/>
    </source>
</evidence>
<dbReference type="eggNOG" id="COG0494">
    <property type="taxonomic scope" value="Bacteria"/>
</dbReference>
<dbReference type="InterPro" id="IPR015797">
    <property type="entry name" value="NUDIX_hydrolase-like_dom_sf"/>
</dbReference>
<name>K6V4J6_9MICO</name>
<dbReference type="SUPFAM" id="SSF55811">
    <property type="entry name" value="Nudix"/>
    <property type="match status" value="1"/>
</dbReference>
<dbReference type="CDD" id="cd18870">
    <property type="entry name" value="NUDIX_AcylCoAdiphos_Nudt19"/>
    <property type="match status" value="1"/>
</dbReference>
<protein>
    <recommendedName>
        <fullName evidence="8">Nudix hydrolase domain-containing protein</fullName>
    </recommendedName>
</protein>
<evidence type="ECO:0000256" key="5">
    <source>
        <dbReference type="ARBA" id="ARBA00022842"/>
    </source>
</evidence>
<keyword evidence="3" id="KW-0479">Metal-binding</keyword>